<organism evidence="2 3">
    <name type="scientific">Deinococcus navajonensis</name>
    <dbReference type="NCBI Taxonomy" id="309884"/>
    <lineage>
        <taxon>Bacteria</taxon>
        <taxon>Thermotogati</taxon>
        <taxon>Deinococcota</taxon>
        <taxon>Deinococci</taxon>
        <taxon>Deinococcales</taxon>
        <taxon>Deinococcaceae</taxon>
        <taxon>Deinococcus</taxon>
    </lineage>
</organism>
<protein>
    <submittedName>
        <fullName evidence="2">Helix-turn-helix domain-containing protein</fullName>
    </submittedName>
</protein>
<dbReference type="EMBL" id="JBHSEH010000015">
    <property type="protein sequence ID" value="MFC4426986.1"/>
    <property type="molecule type" value="Genomic_DNA"/>
</dbReference>
<keyword evidence="3" id="KW-1185">Reference proteome</keyword>
<comment type="caution">
    <text evidence="2">The sequence shown here is derived from an EMBL/GenBank/DDBJ whole genome shotgun (WGS) entry which is preliminary data.</text>
</comment>
<dbReference type="Pfam" id="PF13443">
    <property type="entry name" value="HTH_26"/>
    <property type="match status" value="1"/>
</dbReference>
<name>A0ABV8XQ33_9DEIO</name>
<accession>A0ABV8XQ33</accession>
<feature type="domain" description="HTH cro/C1-type" evidence="1">
    <location>
        <begin position="7"/>
        <end position="51"/>
    </location>
</feature>
<reference evidence="3" key="1">
    <citation type="journal article" date="2019" name="Int. J. Syst. Evol. Microbiol.">
        <title>The Global Catalogue of Microorganisms (GCM) 10K type strain sequencing project: providing services to taxonomists for standard genome sequencing and annotation.</title>
        <authorList>
            <consortium name="The Broad Institute Genomics Platform"/>
            <consortium name="The Broad Institute Genome Sequencing Center for Infectious Disease"/>
            <person name="Wu L."/>
            <person name="Ma J."/>
        </authorList>
    </citation>
    <scope>NUCLEOTIDE SEQUENCE [LARGE SCALE GENOMIC DNA]</scope>
    <source>
        <strain evidence="3">CCUG 56029</strain>
    </source>
</reference>
<evidence type="ECO:0000313" key="2">
    <source>
        <dbReference type="EMBL" id="MFC4426986.1"/>
    </source>
</evidence>
<evidence type="ECO:0000259" key="1">
    <source>
        <dbReference type="Pfam" id="PF13443"/>
    </source>
</evidence>
<dbReference type="Proteomes" id="UP001595998">
    <property type="component" value="Unassembled WGS sequence"/>
</dbReference>
<gene>
    <name evidence="2" type="ORF">ACFOZ9_12270</name>
</gene>
<proteinExistence type="predicted"/>
<evidence type="ECO:0000313" key="3">
    <source>
        <dbReference type="Proteomes" id="UP001595998"/>
    </source>
</evidence>
<dbReference type="InterPro" id="IPR001387">
    <property type="entry name" value="Cro/C1-type_HTH"/>
</dbReference>
<dbReference type="RefSeq" id="WP_380040027.1">
    <property type="nucleotide sequence ID" value="NZ_JBHSEH010000015.1"/>
</dbReference>
<sequence length="74" mass="8093">MNVRWKVKEFLDSNQKSTYALWKASGLSRTTTYAIAAGAMKGVEFDTLAKLLGGLESITGKRVELADVLEVTRG</sequence>